<feature type="compositionally biased region" description="Acidic residues" evidence="5">
    <location>
        <begin position="113"/>
        <end position="128"/>
    </location>
</feature>
<feature type="transmembrane region" description="Helical" evidence="6">
    <location>
        <begin position="506"/>
        <end position="522"/>
    </location>
</feature>
<evidence type="ECO:0000313" key="8">
    <source>
        <dbReference type="EMBL" id="CEM39819.1"/>
    </source>
</evidence>
<keyword evidence="4 6" id="KW-0472">Membrane</keyword>
<keyword evidence="2 6" id="KW-0812">Transmembrane</keyword>
<feature type="transmembrane region" description="Helical" evidence="6">
    <location>
        <begin position="285"/>
        <end position="307"/>
    </location>
</feature>
<feature type="compositionally biased region" description="Polar residues" evidence="5">
    <location>
        <begin position="18"/>
        <end position="32"/>
    </location>
</feature>
<feature type="domain" description="Amino acid transporter transmembrane" evidence="7">
    <location>
        <begin position="207"/>
        <end position="582"/>
    </location>
</feature>
<dbReference type="OMA" id="MDVHLVM"/>
<accession>A0A0G4H7S9</accession>
<evidence type="ECO:0000256" key="3">
    <source>
        <dbReference type="ARBA" id="ARBA00022989"/>
    </source>
</evidence>
<dbReference type="EMBL" id="CDMY01001052">
    <property type="protein sequence ID" value="CEM39819.1"/>
    <property type="molecule type" value="Genomic_DNA"/>
</dbReference>
<feature type="transmembrane region" description="Helical" evidence="6">
    <location>
        <begin position="419"/>
        <end position="442"/>
    </location>
</feature>
<comment type="subcellular location">
    <subcellularLocation>
        <location evidence="1">Membrane</location>
        <topology evidence="1">Multi-pass membrane protein</topology>
    </subcellularLocation>
</comment>
<feature type="region of interest" description="Disordered" evidence="5">
    <location>
        <begin position="1"/>
        <end position="171"/>
    </location>
</feature>
<dbReference type="STRING" id="1169540.A0A0G4H7S9"/>
<proteinExistence type="predicted"/>
<evidence type="ECO:0000256" key="5">
    <source>
        <dbReference type="SAM" id="MobiDB-lite"/>
    </source>
</evidence>
<evidence type="ECO:0000256" key="1">
    <source>
        <dbReference type="ARBA" id="ARBA00004141"/>
    </source>
</evidence>
<dbReference type="VEuPathDB" id="CryptoDB:Vbra_19790"/>
<feature type="transmembrane region" description="Helical" evidence="6">
    <location>
        <begin position="342"/>
        <end position="363"/>
    </location>
</feature>
<feature type="transmembrane region" description="Helical" evidence="6">
    <location>
        <begin position="209"/>
        <end position="227"/>
    </location>
</feature>
<evidence type="ECO:0000256" key="4">
    <source>
        <dbReference type="ARBA" id="ARBA00023136"/>
    </source>
</evidence>
<dbReference type="Pfam" id="PF01490">
    <property type="entry name" value="Aa_trans"/>
    <property type="match status" value="1"/>
</dbReference>
<dbReference type="InterPro" id="IPR013057">
    <property type="entry name" value="AA_transpt_TM"/>
</dbReference>
<dbReference type="GO" id="GO:0005774">
    <property type="term" value="C:vacuolar membrane"/>
    <property type="evidence" value="ECO:0007669"/>
    <property type="project" value="TreeGrafter"/>
</dbReference>
<sequence length="596" mass="64865">MASSRFDSDTDQEPLPSSLHSTWTDTANSLRTTYVDDDQQTPVSSSSHRPTAAVFGRQETELSDITLISRGSSLTGGALHDSAHTPSPSRGDPSLPLPKSKIRTDERDGLRADDDEWEGDQPEEDDYDASPAADPAIGGRISTRSRTSDDSPSSDTPIMPHKWGKATGGESADDIALHEETSPMVEPGPVVFDIGTDEKKGTGLAKTELNAFIAFIGAGILDLPYAFSQSGVLLGTAFLSLLAVTALHCMLLLVDCKYYLMNERHKNIKTYGDIGWHAFGKTGSVVVEVFLVITQTGFCIAYLIFIGENLANVFHFVSFGEIVMYCLPLLVLLCWLRDMRHLAWSSLLADATNLFGLGVVYFFDLHRLVAVRKAPPAVAIARSSTLPFFFGVGLYCFEGIGMVLPIENSMKDKQHFKKLWSLNMLLVTTLFISFGLLGYCAFGSDTDEIVTHNLPHNVISVLVRGALSLGLFLTYPIMLVPVFEILEETLCKDQRLVGTCSWKGNLLRASLVVLTGMVSVAVPNFNIFISLVGSSASTCLAFLLPALFHLKLRWDELRSWQVVRECLCIALGVGGAVLGTTHSAAHLIHLLVSGEG</sequence>
<evidence type="ECO:0000256" key="2">
    <source>
        <dbReference type="ARBA" id="ARBA00022692"/>
    </source>
</evidence>
<dbReference type="AlphaFoldDB" id="A0A0G4H7S9"/>
<dbReference type="PhylomeDB" id="A0A0G4H7S9"/>
<feature type="transmembrane region" description="Helical" evidence="6">
    <location>
        <begin position="233"/>
        <end position="254"/>
    </location>
</feature>
<gene>
    <name evidence="8" type="ORF">Vbra_19790</name>
</gene>
<dbReference type="PANTHER" id="PTHR22950">
    <property type="entry name" value="AMINO ACID TRANSPORTER"/>
    <property type="match status" value="1"/>
</dbReference>
<reference evidence="8 9" key="1">
    <citation type="submission" date="2014-11" db="EMBL/GenBank/DDBJ databases">
        <authorList>
            <person name="Zhu J."/>
            <person name="Qi W."/>
            <person name="Song R."/>
        </authorList>
    </citation>
    <scope>NUCLEOTIDE SEQUENCE [LARGE SCALE GENOMIC DNA]</scope>
</reference>
<feature type="transmembrane region" description="Helical" evidence="6">
    <location>
        <begin position="528"/>
        <end position="548"/>
    </location>
</feature>
<evidence type="ECO:0000259" key="7">
    <source>
        <dbReference type="Pfam" id="PF01490"/>
    </source>
</evidence>
<dbReference type="OrthoDB" id="438030at2759"/>
<dbReference type="InParanoid" id="A0A0G4H7S9"/>
<keyword evidence="9" id="KW-1185">Reference proteome</keyword>
<feature type="compositionally biased region" description="Polar residues" evidence="5">
    <location>
        <begin position="40"/>
        <end position="49"/>
    </location>
</feature>
<name>A0A0G4H7S9_VITBC</name>
<feature type="transmembrane region" description="Helical" evidence="6">
    <location>
        <begin position="388"/>
        <end position="407"/>
    </location>
</feature>
<organism evidence="8 9">
    <name type="scientific">Vitrella brassicaformis (strain CCMP3155)</name>
    <dbReference type="NCBI Taxonomy" id="1169540"/>
    <lineage>
        <taxon>Eukaryota</taxon>
        <taxon>Sar</taxon>
        <taxon>Alveolata</taxon>
        <taxon>Colpodellida</taxon>
        <taxon>Vitrellaceae</taxon>
        <taxon>Vitrella</taxon>
    </lineage>
</organism>
<feature type="transmembrane region" description="Helical" evidence="6">
    <location>
        <begin position="313"/>
        <end position="335"/>
    </location>
</feature>
<dbReference type="PANTHER" id="PTHR22950:SF677">
    <property type="entry name" value="AMINO ACID TRANSPORTER TRANSMEMBRANE DOMAIN-CONTAINING PROTEIN"/>
    <property type="match status" value="1"/>
</dbReference>
<protein>
    <recommendedName>
        <fullName evidence="7">Amino acid transporter transmembrane domain-containing protein</fullName>
    </recommendedName>
</protein>
<evidence type="ECO:0000313" key="9">
    <source>
        <dbReference type="Proteomes" id="UP000041254"/>
    </source>
</evidence>
<dbReference type="Proteomes" id="UP000041254">
    <property type="component" value="Unassembled WGS sequence"/>
</dbReference>
<feature type="compositionally biased region" description="Basic and acidic residues" evidence="5">
    <location>
        <begin position="102"/>
        <end position="112"/>
    </location>
</feature>
<feature type="compositionally biased region" description="Low complexity" evidence="5">
    <location>
        <begin position="129"/>
        <end position="158"/>
    </location>
</feature>
<evidence type="ECO:0000256" key="6">
    <source>
        <dbReference type="SAM" id="Phobius"/>
    </source>
</evidence>
<keyword evidence="3 6" id="KW-1133">Transmembrane helix</keyword>
<feature type="transmembrane region" description="Helical" evidence="6">
    <location>
        <begin position="462"/>
        <end position="486"/>
    </location>
</feature>
<dbReference type="GO" id="GO:0015179">
    <property type="term" value="F:L-amino acid transmembrane transporter activity"/>
    <property type="evidence" value="ECO:0007669"/>
    <property type="project" value="TreeGrafter"/>
</dbReference>